<dbReference type="SUPFAM" id="SSF50630">
    <property type="entry name" value="Acid proteases"/>
    <property type="match status" value="1"/>
</dbReference>
<dbReference type="GO" id="GO:0004190">
    <property type="term" value="F:aspartic-type endopeptidase activity"/>
    <property type="evidence" value="ECO:0007669"/>
    <property type="project" value="UniProtKB-KW"/>
</dbReference>
<dbReference type="Proteomes" id="UP000758603">
    <property type="component" value="Unassembled WGS sequence"/>
</dbReference>
<dbReference type="GO" id="GO:0006508">
    <property type="term" value="P:proteolysis"/>
    <property type="evidence" value="ECO:0007669"/>
    <property type="project" value="UniProtKB-KW"/>
</dbReference>
<accession>A0A9P8UUG0</accession>
<organism evidence="9 10">
    <name type="scientific">Truncatella angustata</name>
    <dbReference type="NCBI Taxonomy" id="152316"/>
    <lineage>
        <taxon>Eukaryota</taxon>
        <taxon>Fungi</taxon>
        <taxon>Dikarya</taxon>
        <taxon>Ascomycota</taxon>
        <taxon>Pezizomycotina</taxon>
        <taxon>Sordariomycetes</taxon>
        <taxon>Xylariomycetidae</taxon>
        <taxon>Amphisphaeriales</taxon>
        <taxon>Sporocadaceae</taxon>
        <taxon>Truncatella</taxon>
    </lineage>
</organism>
<dbReference type="Gene3D" id="2.40.70.10">
    <property type="entry name" value="Acid Proteases"/>
    <property type="match status" value="2"/>
</dbReference>
<evidence type="ECO:0000313" key="9">
    <source>
        <dbReference type="EMBL" id="KAH6658558.1"/>
    </source>
</evidence>
<keyword evidence="5" id="KW-0378">Hydrolase</keyword>
<evidence type="ECO:0000313" key="10">
    <source>
        <dbReference type="Proteomes" id="UP000758603"/>
    </source>
</evidence>
<keyword evidence="2" id="KW-0645">Protease</keyword>
<evidence type="ECO:0000256" key="2">
    <source>
        <dbReference type="ARBA" id="ARBA00022670"/>
    </source>
</evidence>
<dbReference type="EMBL" id="JAGPXC010000002">
    <property type="protein sequence ID" value="KAH6658558.1"/>
    <property type="molecule type" value="Genomic_DNA"/>
</dbReference>
<dbReference type="CDD" id="cd05474">
    <property type="entry name" value="SAP_like"/>
    <property type="match status" value="1"/>
</dbReference>
<dbReference type="PROSITE" id="PS51767">
    <property type="entry name" value="PEPTIDASE_A1"/>
    <property type="match status" value="1"/>
</dbReference>
<keyword evidence="3 7" id="KW-0732">Signal</keyword>
<dbReference type="Pfam" id="PF00026">
    <property type="entry name" value="Asp"/>
    <property type="match status" value="1"/>
</dbReference>
<reference evidence="9" key="1">
    <citation type="journal article" date="2021" name="Nat. Commun.">
        <title>Genetic determinants of endophytism in the Arabidopsis root mycobiome.</title>
        <authorList>
            <person name="Mesny F."/>
            <person name="Miyauchi S."/>
            <person name="Thiergart T."/>
            <person name="Pickel B."/>
            <person name="Atanasova L."/>
            <person name="Karlsson M."/>
            <person name="Huettel B."/>
            <person name="Barry K.W."/>
            <person name="Haridas S."/>
            <person name="Chen C."/>
            <person name="Bauer D."/>
            <person name="Andreopoulos W."/>
            <person name="Pangilinan J."/>
            <person name="LaButti K."/>
            <person name="Riley R."/>
            <person name="Lipzen A."/>
            <person name="Clum A."/>
            <person name="Drula E."/>
            <person name="Henrissat B."/>
            <person name="Kohler A."/>
            <person name="Grigoriev I.V."/>
            <person name="Martin F.M."/>
            <person name="Hacquard S."/>
        </authorList>
    </citation>
    <scope>NUCLEOTIDE SEQUENCE</scope>
    <source>
        <strain evidence="9">MPI-SDFR-AT-0073</strain>
    </source>
</reference>
<dbReference type="OrthoDB" id="771136at2759"/>
<evidence type="ECO:0000256" key="1">
    <source>
        <dbReference type="ARBA" id="ARBA00007447"/>
    </source>
</evidence>
<feature type="compositionally biased region" description="Low complexity" evidence="6">
    <location>
        <begin position="425"/>
        <end position="441"/>
    </location>
</feature>
<dbReference type="GeneID" id="70131208"/>
<dbReference type="InterPro" id="IPR001461">
    <property type="entry name" value="Aspartic_peptidase_A1"/>
</dbReference>
<evidence type="ECO:0000256" key="4">
    <source>
        <dbReference type="ARBA" id="ARBA00022750"/>
    </source>
</evidence>
<gene>
    <name evidence="9" type="ORF">BKA67DRAFT_558424</name>
</gene>
<dbReference type="InterPro" id="IPR033121">
    <property type="entry name" value="PEPTIDASE_A1"/>
</dbReference>
<comment type="caution">
    <text evidence="9">The sequence shown here is derived from an EMBL/GenBank/DDBJ whole genome shotgun (WGS) entry which is preliminary data.</text>
</comment>
<evidence type="ECO:0000256" key="7">
    <source>
        <dbReference type="SAM" id="SignalP"/>
    </source>
</evidence>
<dbReference type="InterPro" id="IPR033876">
    <property type="entry name" value="SAP-like"/>
</dbReference>
<keyword evidence="10" id="KW-1185">Reference proteome</keyword>
<evidence type="ECO:0000256" key="3">
    <source>
        <dbReference type="ARBA" id="ARBA00022729"/>
    </source>
</evidence>
<evidence type="ECO:0000256" key="6">
    <source>
        <dbReference type="SAM" id="MobiDB-lite"/>
    </source>
</evidence>
<feature type="signal peptide" evidence="7">
    <location>
        <begin position="1"/>
        <end position="21"/>
    </location>
</feature>
<protein>
    <submittedName>
        <fullName evidence="9">Aspartic peptidase domain-containing protein</fullName>
    </submittedName>
</protein>
<dbReference type="PANTHER" id="PTHR47966:SF65">
    <property type="entry name" value="ASPARTIC-TYPE ENDOPEPTIDASE"/>
    <property type="match status" value="1"/>
</dbReference>
<dbReference type="PANTHER" id="PTHR47966">
    <property type="entry name" value="BETA-SITE APP-CLEAVING ENZYME, ISOFORM A-RELATED"/>
    <property type="match status" value="1"/>
</dbReference>
<feature type="domain" description="Peptidase A1" evidence="8">
    <location>
        <begin position="65"/>
        <end position="404"/>
    </location>
</feature>
<name>A0A9P8UUG0_9PEZI</name>
<sequence length="487" mass="51527">MLTVAARLFATTLLLVGVVSGSYSQSGGVVSLPFTVRYATNPGLEARDTATDVDLENSWVGYGELLVNVSVGTPAQPVTVKIDTATADSWFFGPGSCRRSRVTCLGGEFDASASSTLTALDYPRFHIEYVSPSDTEVNGTYFRDTLRIGDDLTVDNITMIEATQTQALSRAIMGIGFSNDSKLAQAGQWYPTVIDEMLSQGKIGRRAYGLYMDSKDAETGEILFGGYDRAKFDGNLTTLPIIPGNDDFVVNLHSISMTNSSGTFPLSASGESGDESREFPTSALIDTGAALMKLPTDTYNALIDSLGSAIDGSGYVDCDFGQTISLNYVFGNSTINTEIQIPLSDLAVPYMYTNGEYKQDSEGRSLCILGVRESTKTSKHSTGDTFLRSAYVVFDLDQREVSIAKLKHDASGSSDIVVLGADGQSTQSVTTSTPTPTSTGVASGIGGASQTESTGAAQTSANAAPFLQPVPLAISTALIMAWLSICI</sequence>
<evidence type="ECO:0000256" key="5">
    <source>
        <dbReference type="ARBA" id="ARBA00022801"/>
    </source>
</evidence>
<proteinExistence type="inferred from homology"/>
<evidence type="ECO:0000259" key="8">
    <source>
        <dbReference type="PROSITE" id="PS51767"/>
    </source>
</evidence>
<feature type="chain" id="PRO_5040437783" evidence="7">
    <location>
        <begin position="22"/>
        <end position="487"/>
    </location>
</feature>
<feature type="region of interest" description="Disordered" evidence="6">
    <location>
        <begin position="425"/>
        <end position="456"/>
    </location>
</feature>
<dbReference type="AlphaFoldDB" id="A0A9P8UUG0"/>
<comment type="similarity">
    <text evidence="1">Belongs to the peptidase A1 family.</text>
</comment>
<keyword evidence="4" id="KW-0064">Aspartyl protease</keyword>
<dbReference type="PRINTS" id="PR00792">
    <property type="entry name" value="PEPSIN"/>
</dbReference>
<dbReference type="InterPro" id="IPR021109">
    <property type="entry name" value="Peptidase_aspartic_dom_sf"/>
</dbReference>
<dbReference type="RefSeq" id="XP_045962792.1">
    <property type="nucleotide sequence ID" value="XM_046102316.1"/>
</dbReference>